<reference evidence="2 3" key="1">
    <citation type="submission" date="2018-10" db="EMBL/GenBank/DDBJ databases">
        <title>Genomic Encyclopedia of Archaeal and Bacterial Type Strains, Phase II (KMG-II): from individual species to whole genera.</title>
        <authorList>
            <person name="Goeker M."/>
        </authorList>
    </citation>
    <scope>NUCLEOTIDE SEQUENCE [LARGE SCALE GENOMIC DNA]</scope>
    <source>
        <strain evidence="2 3">DSM 25217</strain>
    </source>
</reference>
<proteinExistence type="predicted"/>
<dbReference type="InParanoid" id="A0A3M0CXA1"/>
<dbReference type="InterPro" id="IPR010921">
    <property type="entry name" value="Trp_repressor/repl_initiator"/>
</dbReference>
<dbReference type="GO" id="GO:0043565">
    <property type="term" value="F:sequence-specific DNA binding"/>
    <property type="evidence" value="ECO:0007669"/>
    <property type="project" value="InterPro"/>
</dbReference>
<dbReference type="EMBL" id="REFR01000009">
    <property type="protein sequence ID" value="RMB12159.1"/>
    <property type="molecule type" value="Genomic_DNA"/>
</dbReference>
<name>A0A3M0CXA1_9PROT</name>
<dbReference type="RefSeq" id="WP_121937358.1">
    <property type="nucleotide sequence ID" value="NZ_REFR01000009.1"/>
</dbReference>
<dbReference type="Gene3D" id="1.10.10.10">
    <property type="entry name" value="Winged helix-like DNA-binding domain superfamily/Winged helix DNA-binding domain"/>
    <property type="match status" value="1"/>
</dbReference>
<keyword evidence="3" id="KW-1185">Reference proteome</keyword>
<accession>A0A3M0CXA1</accession>
<comment type="caution">
    <text evidence="2">The sequence shown here is derived from an EMBL/GenBank/DDBJ whole genome shotgun (WGS) entry which is preliminary data.</text>
</comment>
<evidence type="ECO:0000256" key="1">
    <source>
        <dbReference type="SAM" id="MobiDB-lite"/>
    </source>
</evidence>
<evidence type="ECO:0000313" key="2">
    <source>
        <dbReference type="EMBL" id="RMB12159.1"/>
    </source>
</evidence>
<dbReference type="InterPro" id="IPR009534">
    <property type="entry name" value="DUF1153"/>
</dbReference>
<dbReference type="Pfam" id="PF06627">
    <property type="entry name" value="DUF1153"/>
    <property type="match status" value="1"/>
</dbReference>
<dbReference type="SUPFAM" id="SSF48295">
    <property type="entry name" value="TrpR-like"/>
    <property type="match status" value="1"/>
</dbReference>
<protein>
    <submittedName>
        <fullName evidence="2">Uncharacterized protein DUF1153</fullName>
    </submittedName>
</protein>
<organism evidence="2 3">
    <name type="scientific">Eilatimonas milleporae</name>
    <dbReference type="NCBI Taxonomy" id="911205"/>
    <lineage>
        <taxon>Bacteria</taxon>
        <taxon>Pseudomonadati</taxon>
        <taxon>Pseudomonadota</taxon>
        <taxon>Alphaproteobacteria</taxon>
        <taxon>Kordiimonadales</taxon>
        <taxon>Kordiimonadaceae</taxon>
        <taxon>Eilatimonas</taxon>
    </lineage>
</organism>
<dbReference type="OrthoDB" id="9796775at2"/>
<dbReference type="AlphaFoldDB" id="A0A3M0CXA1"/>
<sequence length="96" mass="10726">MPHPTGKSSAPYVPGPNGRRLTLDTLPKTDTERWVIRRKAEVVAAVRGGLLTLDDACRRYALSVEEFLSWQDAVDRQDPAGLRATRQRNRMPPQGS</sequence>
<gene>
    <name evidence="2" type="ORF">BXY39_0651</name>
</gene>
<dbReference type="Proteomes" id="UP000271227">
    <property type="component" value="Unassembled WGS sequence"/>
</dbReference>
<evidence type="ECO:0000313" key="3">
    <source>
        <dbReference type="Proteomes" id="UP000271227"/>
    </source>
</evidence>
<feature type="region of interest" description="Disordered" evidence="1">
    <location>
        <begin position="1"/>
        <end position="24"/>
    </location>
</feature>
<dbReference type="InterPro" id="IPR036388">
    <property type="entry name" value="WH-like_DNA-bd_sf"/>
</dbReference>
<feature type="region of interest" description="Disordered" evidence="1">
    <location>
        <begin position="75"/>
        <end position="96"/>
    </location>
</feature>